<feature type="transmembrane region" description="Helical" evidence="4">
    <location>
        <begin position="208"/>
        <end position="228"/>
    </location>
</feature>
<dbReference type="EMBL" id="JAKUMG010000006">
    <property type="protein sequence ID" value="MDI4670039.1"/>
    <property type="molecule type" value="Genomic_DNA"/>
</dbReference>
<sequence length="441" mass="48145">MPFFIKIKSMQKLSKEDIYQRLSNTEDARACKAIDEAACKVVPGNFLTLLVSQLFSKFADALLNPKVTLPWLLQSINVPSSFIAWLVPIRESGSMLPQLAIASAIRRLPVRKWVWVIGAIVQALCIVGMLICALTLQGATAGFAIIAILIIFSLARGFNSIAAKDVLGKVIPKKQRGSISGLAASFAGFATLTFGLGLWYLQSLGYENGVYVALMLAALMWLFAALSYSRIQEYKGATEGAENGFLHALSKLKLLYQDKQFAHFIITRALLLCSALSAPFYIVLASEQAFDFSLLATFMALSGLASLVSAPIWGRLSDLSSRKVLVFAAMLVTLNGFAVYLVAYLSPQTLNEFWLLPLCYFLLTVAHQGVRLGRKTYLVDMAEGNKRTDYVSVSNTVIGVILLLLGSVGLLNTYLTTAELIFFYSILGLLGAISAWFLPDA</sequence>
<evidence type="ECO:0000256" key="1">
    <source>
        <dbReference type="ARBA" id="ARBA00022692"/>
    </source>
</evidence>
<protein>
    <submittedName>
        <fullName evidence="5">MFS transporter</fullName>
    </submittedName>
</protein>
<evidence type="ECO:0000256" key="3">
    <source>
        <dbReference type="ARBA" id="ARBA00023136"/>
    </source>
</evidence>
<keyword evidence="1 4" id="KW-0812">Transmembrane</keyword>
<dbReference type="InterPro" id="IPR036259">
    <property type="entry name" value="MFS_trans_sf"/>
</dbReference>
<feature type="transmembrane region" description="Helical" evidence="4">
    <location>
        <begin position="261"/>
        <end position="282"/>
    </location>
</feature>
<feature type="transmembrane region" description="Helical" evidence="4">
    <location>
        <begin position="353"/>
        <end position="370"/>
    </location>
</feature>
<dbReference type="InterPro" id="IPR052528">
    <property type="entry name" value="Sugar_transport-like"/>
</dbReference>
<feature type="transmembrane region" description="Helical" evidence="4">
    <location>
        <begin position="390"/>
        <end position="415"/>
    </location>
</feature>
<evidence type="ECO:0000313" key="5">
    <source>
        <dbReference type="EMBL" id="MDI4670039.1"/>
    </source>
</evidence>
<proteinExistence type="predicted"/>
<feature type="transmembrane region" description="Helical" evidence="4">
    <location>
        <begin position="142"/>
        <end position="158"/>
    </location>
</feature>
<dbReference type="PANTHER" id="PTHR23526">
    <property type="entry name" value="INTEGRAL MEMBRANE TRANSPORT PROTEIN-RELATED"/>
    <property type="match status" value="1"/>
</dbReference>
<keyword evidence="2 4" id="KW-1133">Transmembrane helix</keyword>
<dbReference type="PANTHER" id="PTHR23526:SF2">
    <property type="entry name" value="MAJOR FACILITATOR SUPERFAMILY (MFS) PROFILE DOMAIN-CONTAINING PROTEIN"/>
    <property type="match status" value="1"/>
</dbReference>
<evidence type="ECO:0000256" key="2">
    <source>
        <dbReference type="ARBA" id="ARBA00022989"/>
    </source>
</evidence>
<reference evidence="5 6" key="1">
    <citation type="submission" date="2022-02" db="EMBL/GenBank/DDBJ databases">
        <title>Genome analysis of Beneficial Microorganisms for Coral consortium from Pocillopora damicornis.</title>
        <authorList>
            <person name="Rosado P.M."/>
            <person name="Cardoso P.M."/>
            <person name="Rosado J.G."/>
            <person name="Schultz J."/>
            <person name="Rocha U."/>
            <person name="Costa T.K."/>
            <person name="Peixoto R.S."/>
        </authorList>
    </citation>
    <scope>NUCLEOTIDE SEQUENCE [LARGE SCALE GENOMIC DNA]</scope>
    <source>
        <strain evidence="5 6">BMC5</strain>
    </source>
</reference>
<dbReference type="SUPFAM" id="SSF103473">
    <property type="entry name" value="MFS general substrate transporter"/>
    <property type="match status" value="1"/>
</dbReference>
<feature type="transmembrane region" description="Helical" evidence="4">
    <location>
        <begin position="113"/>
        <end position="136"/>
    </location>
</feature>
<keyword evidence="3 4" id="KW-0472">Membrane</keyword>
<evidence type="ECO:0000256" key="4">
    <source>
        <dbReference type="SAM" id="Phobius"/>
    </source>
</evidence>
<evidence type="ECO:0000313" key="6">
    <source>
        <dbReference type="Proteomes" id="UP001156974"/>
    </source>
</evidence>
<feature type="transmembrane region" description="Helical" evidence="4">
    <location>
        <begin position="421"/>
        <end position="438"/>
    </location>
</feature>
<dbReference type="InterPro" id="IPR011701">
    <property type="entry name" value="MFS"/>
</dbReference>
<keyword evidence="6" id="KW-1185">Reference proteome</keyword>
<accession>A0ABT6U3F3</accession>
<gene>
    <name evidence="5" type="ORF">MKZ47_13265</name>
</gene>
<dbReference type="Gene3D" id="1.20.1250.20">
    <property type="entry name" value="MFS general substrate transporter like domains"/>
    <property type="match status" value="2"/>
</dbReference>
<feature type="transmembrane region" description="Helical" evidence="4">
    <location>
        <begin position="179"/>
        <end position="202"/>
    </location>
</feature>
<organism evidence="5 6">
    <name type="scientific">Pseudoalteromonas shioyasakiensis</name>
    <dbReference type="NCBI Taxonomy" id="1190813"/>
    <lineage>
        <taxon>Bacteria</taxon>
        <taxon>Pseudomonadati</taxon>
        <taxon>Pseudomonadota</taxon>
        <taxon>Gammaproteobacteria</taxon>
        <taxon>Alteromonadales</taxon>
        <taxon>Pseudoalteromonadaceae</taxon>
        <taxon>Pseudoalteromonas</taxon>
    </lineage>
</organism>
<dbReference type="Pfam" id="PF07690">
    <property type="entry name" value="MFS_1"/>
    <property type="match status" value="1"/>
</dbReference>
<feature type="transmembrane region" description="Helical" evidence="4">
    <location>
        <begin position="294"/>
        <end position="313"/>
    </location>
</feature>
<name>A0ABT6U3F3_9GAMM</name>
<comment type="caution">
    <text evidence="5">The sequence shown here is derived from an EMBL/GenBank/DDBJ whole genome shotgun (WGS) entry which is preliminary data.</text>
</comment>
<dbReference type="RefSeq" id="WP_258536008.1">
    <property type="nucleotide sequence ID" value="NZ_JAKUMG010000006.1"/>
</dbReference>
<feature type="transmembrane region" description="Helical" evidence="4">
    <location>
        <begin position="325"/>
        <end position="347"/>
    </location>
</feature>
<dbReference type="Proteomes" id="UP001156974">
    <property type="component" value="Unassembled WGS sequence"/>
</dbReference>